<protein>
    <submittedName>
        <fullName evidence="1">Uncharacterized protein</fullName>
    </submittedName>
</protein>
<evidence type="ECO:0000313" key="2">
    <source>
        <dbReference type="Proteomes" id="UP000032142"/>
    </source>
</evidence>
<dbReference type="AlphaFoldDB" id="A0A0B0NP80"/>
<keyword evidence="2" id="KW-1185">Reference proteome</keyword>
<organism evidence="1 2">
    <name type="scientific">Gossypium arboreum</name>
    <name type="common">Tree cotton</name>
    <name type="synonym">Gossypium nanking</name>
    <dbReference type="NCBI Taxonomy" id="29729"/>
    <lineage>
        <taxon>Eukaryota</taxon>
        <taxon>Viridiplantae</taxon>
        <taxon>Streptophyta</taxon>
        <taxon>Embryophyta</taxon>
        <taxon>Tracheophyta</taxon>
        <taxon>Spermatophyta</taxon>
        <taxon>Magnoliopsida</taxon>
        <taxon>eudicotyledons</taxon>
        <taxon>Gunneridae</taxon>
        <taxon>Pentapetalae</taxon>
        <taxon>rosids</taxon>
        <taxon>malvids</taxon>
        <taxon>Malvales</taxon>
        <taxon>Malvaceae</taxon>
        <taxon>Malvoideae</taxon>
        <taxon>Gossypium</taxon>
    </lineage>
</organism>
<reference evidence="2" key="1">
    <citation type="submission" date="2014-09" db="EMBL/GenBank/DDBJ databases">
        <authorList>
            <person name="Mudge J."/>
            <person name="Ramaraj T."/>
            <person name="Lindquist I.E."/>
            <person name="Bharti A.K."/>
            <person name="Sundararajan A."/>
            <person name="Cameron C.T."/>
            <person name="Woodward J.E."/>
            <person name="May G.D."/>
            <person name="Brubaker C."/>
            <person name="Broadhvest J."/>
            <person name="Wilkins T.A."/>
        </authorList>
    </citation>
    <scope>NUCLEOTIDE SEQUENCE</scope>
    <source>
        <strain evidence="2">cv. AKA8401</strain>
    </source>
</reference>
<dbReference type="Proteomes" id="UP000032142">
    <property type="component" value="Unassembled WGS sequence"/>
</dbReference>
<gene>
    <name evidence="1" type="ORF">F383_17901</name>
</gene>
<dbReference type="EMBL" id="KN399989">
    <property type="protein sequence ID" value="KHG13624.1"/>
    <property type="molecule type" value="Genomic_DNA"/>
</dbReference>
<proteinExistence type="predicted"/>
<evidence type="ECO:0000313" key="1">
    <source>
        <dbReference type="EMBL" id="KHG13624.1"/>
    </source>
</evidence>
<sequence length="55" mass="6386">MQRTTTLYVLGRLHSRFVSLLCQWLSSSRDKMAWHSPLRSDDLVDSWLESSSSKS</sequence>
<accession>A0A0B0NP80</accession>
<name>A0A0B0NP80_GOSAR</name>